<dbReference type="Gene3D" id="1.10.238.10">
    <property type="entry name" value="EF-hand"/>
    <property type="match status" value="1"/>
</dbReference>
<dbReference type="EMBL" id="MU404356">
    <property type="protein sequence ID" value="KAI1611581.1"/>
    <property type="molecule type" value="Genomic_DNA"/>
</dbReference>
<reference evidence="2" key="1">
    <citation type="journal article" date="2022" name="bioRxiv">
        <title>Deciphering the potential niche of two novel black yeast fungi from a biological soil crust based on their genomes, phenotypes, and melanin regulation.</title>
        <authorList>
            <consortium name="DOE Joint Genome Institute"/>
            <person name="Carr E.C."/>
            <person name="Barton Q."/>
            <person name="Grambo S."/>
            <person name="Sullivan M."/>
            <person name="Renfro C.M."/>
            <person name="Kuo A."/>
            <person name="Pangilinan J."/>
            <person name="Lipzen A."/>
            <person name="Keymanesh K."/>
            <person name="Savage E."/>
            <person name="Barry K."/>
            <person name="Grigoriev I.V."/>
            <person name="Riekhof W.R."/>
            <person name="Harris S.S."/>
        </authorList>
    </citation>
    <scope>NUCLEOTIDE SEQUENCE</scope>
    <source>
        <strain evidence="2">JF 03-4F</strain>
    </source>
</reference>
<gene>
    <name evidence="2" type="ORF">EDD36DRAFT_420526</name>
</gene>
<dbReference type="Proteomes" id="UP001203852">
    <property type="component" value="Unassembled WGS sequence"/>
</dbReference>
<evidence type="ECO:0000313" key="2">
    <source>
        <dbReference type="EMBL" id="KAI1611581.1"/>
    </source>
</evidence>
<dbReference type="PROSITE" id="PS50222">
    <property type="entry name" value="EF_HAND_2"/>
    <property type="match status" value="1"/>
</dbReference>
<dbReference type="GO" id="GO:0005509">
    <property type="term" value="F:calcium ion binding"/>
    <property type="evidence" value="ECO:0007669"/>
    <property type="project" value="InterPro"/>
</dbReference>
<evidence type="ECO:0000259" key="1">
    <source>
        <dbReference type="PROSITE" id="PS50222"/>
    </source>
</evidence>
<sequence length="158" mass="17338">MAAWSRIMQGSALTCAPFKFCDSDLVYYTANTTRSIGEFPHSNSIRRWVLRVVMSGGIKGQGNNLAKGGSASANATCSPTASTEDCVLAKFDILDIDDDWKVSILERLAGWALVWIVSDESDTSTDPADYIYLVKKFEKFDTNGDGYLTLEECAQQLS</sequence>
<dbReference type="InterPro" id="IPR002048">
    <property type="entry name" value="EF_hand_dom"/>
</dbReference>
<protein>
    <recommendedName>
        <fullName evidence="1">EF-hand domain-containing protein</fullName>
    </recommendedName>
</protein>
<dbReference type="InterPro" id="IPR011992">
    <property type="entry name" value="EF-hand-dom_pair"/>
</dbReference>
<feature type="domain" description="EF-hand" evidence="1">
    <location>
        <begin position="128"/>
        <end position="158"/>
    </location>
</feature>
<accession>A0AAN6DSU6</accession>
<proteinExistence type="predicted"/>
<organism evidence="2 3">
    <name type="scientific">Exophiala viscosa</name>
    <dbReference type="NCBI Taxonomy" id="2486360"/>
    <lineage>
        <taxon>Eukaryota</taxon>
        <taxon>Fungi</taxon>
        <taxon>Dikarya</taxon>
        <taxon>Ascomycota</taxon>
        <taxon>Pezizomycotina</taxon>
        <taxon>Eurotiomycetes</taxon>
        <taxon>Chaetothyriomycetidae</taxon>
        <taxon>Chaetothyriales</taxon>
        <taxon>Herpotrichiellaceae</taxon>
        <taxon>Exophiala</taxon>
    </lineage>
</organism>
<name>A0AAN6DSU6_9EURO</name>
<dbReference type="AlphaFoldDB" id="A0AAN6DSU6"/>
<keyword evidence="3" id="KW-1185">Reference proteome</keyword>
<comment type="caution">
    <text evidence="2">The sequence shown here is derived from an EMBL/GenBank/DDBJ whole genome shotgun (WGS) entry which is preliminary data.</text>
</comment>
<evidence type="ECO:0000313" key="3">
    <source>
        <dbReference type="Proteomes" id="UP001203852"/>
    </source>
</evidence>
<dbReference type="SUPFAM" id="SSF47473">
    <property type="entry name" value="EF-hand"/>
    <property type="match status" value="1"/>
</dbReference>